<name>A0A9W8MSG9_9AGAR</name>
<evidence type="ECO:0000313" key="1">
    <source>
        <dbReference type="EMBL" id="KAJ3499658.1"/>
    </source>
</evidence>
<sequence>MMSTYSESSKHHLHERRRMVHTAEYQAVYHIREIDVEHSTNISWKTTLCQAPNPELLSIVGITVDIDHEGTYHIYIPFNCADAHC</sequence>
<dbReference type="Proteomes" id="UP001148786">
    <property type="component" value="Unassembled WGS sequence"/>
</dbReference>
<accession>A0A9W8MSG9</accession>
<protein>
    <submittedName>
        <fullName evidence="1">Uncharacterized protein</fullName>
    </submittedName>
</protein>
<dbReference type="AlphaFoldDB" id="A0A9W8MSG9"/>
<gene>
    <name evidence="1" type="ORF">NLJ89_g10073</name>
</gene>
<proteinExistence type="predicted"/>
<reference evidence="1" key="1">
    <citation type="submission" date="2022-07" db="EMBL/GenBank/DDBJ databases">
        <title>Genome Sequence of Agrocybe chaxingu.</title>
        <authorList>
            <person name="Buettner E."/>
        </authorList>
    </citation>
    <scope>NUCLEOTIDE SEQUENCE</scope>
    <source>
        <strain evidence="1">MP-N11</strain>
    </source>
</reference>
<comment type="caution">
    <text evidence="1">The sequence shown here is derived from an EMBL/GenBank/DDBJ whole genome shotgun (WGS) entry which is preliminary data.</text>
</comment>
<organism evidence="1 2">
    <name type="scientific">Agrocybe chaxingu</name>
    <dbReference type="NCBI Taxonomy" id="84603"/>
    <lineage>
        <taxon>Eukaryota</taxon>
        <taxon>Fungi</taxon>
        <taxon>Dikarya</taxon>
        <taxon>Basidiomycota</taxon>
        <taxon>Agaricomycotina</taxon>
        <taxon>Agaricomycetes</taxon>
        <taxon>Agaricomycetidae</taxon>
        <taxon>Agaricales</taxon>
        <taxon>Agaricineae</taxon>
        <taxon>Strophariaceae</taxon>
        <taxon>Agrocybe</taxon>
    </lineage>
</organism>
<dbReference type="EMBL" id="JANKHO010001730">
    <property type="protein sequence ID" value="KAJ3499658.1"/>
    <property type="molecule type" value="Genomic_DNA"/>
</dbReference>
<evidence type="ECO:0000313" key="2">
    <source>
        <dbReference type="Proteomes" id="UP001148786"/>
    </source>
</evidence>
<keyword evidence="2" id="KW-1185">Reference proteome</keyword>